<organism evidence="1">
    <name type="scientific">Agrobacterium tumefaciens</name>
    <dbReference type="NCBI Taxonomy" id="358"/>
    <lineage>
        <taxon>Bacteria</taxon>
        <taxon>Pseudomonadati</taxon>
        <taxon>Pseudomonadota</taxon>
        <taxon>Alphaproteobacteria</taxon>
        <taxon>Hyphomicrobiales</taxon>
        <taxon>Rhizobiaceae</taxon>
        <taxon>Rhizobium/Agrobacterium group</taxon>
        <taxon>Agrobacterium</taxon>
        <taxon>Agrobacterium tumefaciens complex</taxon>
    </lineage>
</organism>
<protein>
    <submittedName>
        <fullName evidence="1">Uncharacterized protein</fullName>
    </submittedName>
</protein>
<dbReference type="SUPFAM" id="SSF103084">
    <property type="entry name" value="Holliday junction resolvase RusA"/>
    <property type="match status" value="1"/>
</dbReference>
<dbReference type="InterPro" id="IPR008822">
    <property type="entry name" value="Endonuclease_RusA-like"/>
</dbReference>
<dbReference type="GO" id="GO:0006281">
    <property type="term" value="P:DNA repair"/>
    <property type="evidence" value="ECO:0007669"/>
    <property type="project" value="InterPro"/>
</dbReference>
<accession>A0A2Z2PMK6</accession>
<dbReference type="GO" id="GO:0006310">
    <property type="term" value="P:DNA recombination"/>
    <property type="evidence" value="ECO:0007669"/>
    <property type="project" value="InterPro"/>
</dbReference>
<reference evidence="1" key="1">
    <citation type="submission" date="2016-10" db="EMBL/GenBank/DDBJ databases">
        <title>Agrobacterium Ti plasmids: Classification based on T-DNA and Vir regions organization.</title>
        <authorList>
            <person name="Nabi N."/>
            <person name="Vial L."/>
            <person name="Ben Hafsa A."/>
            <person name="Chapulliot D."/>
            <person name="Berard A."/>
            <person name="Chauveau A."/>
            <person name="Le Paslier M.-C."/>
            <person name="Harzallah Skhiri F."/>
            <person name="Brunel D."/>
            <person name="Nesme X."/>
            <person name="Chaouachi M."/>
        </authorList>
    </citation>
    <scope>NUCLEOTIDE SEQUENCE</scope>
    <source>
        <strain evidence="1">CFBP2177</strain>
        <plasmid evidence="1">pTi_CFBP2177</plasmid>
    </source>
</reference>
<dbReference type="InterPro" id="IPR036614">
    <property type="entry name" value="RusA-like_sf"/>
</dbReference>
<keyword evidence="1" id="KW-0614">Plasmid</keyword>
<proteinExistence type="predicted"/>
<sequence length="147" mass="16418">MEDEELFPFEFHLEGTPVSLQGRPASKERWKGEVAAAAQSKRDETVEWAYLEPEPLALTIYYFPIAPMGGDVDNIIKPILDALIGILYLDDKSIERVSVQKFEPAGGWQFLDPSEQLTAALDIVTASEVPAPVVYVHVTNDLSWRSI</sequence>
<dbReference type="RefSeq" id="WP_172691452.1">
    <property type="nucleotide sequence ID" value="NZ_KY000046.1"/>
</dbReference>
<dbReference type="EMBL" id="KY000046">
    <property type="protein sequence ID" value="ASK44394.1"/>
    <property type="molecule type" value="Genomic_DNA"/>
</dbReference>
<dbReference type="GO" id="GO:0000287">
    <property type="term" value="F:magnesium ion binding"/>
    <property type="evidence" value="ECO:0007669"/>
    <property type="project" value="InterPro"/>
</dbReference>
<dbReference type="Gene3D" id="3.30.1330.70">
    <property type="entry name" value="Holliday junction resolvase RusA"/>
    <property type="match status" value="1"/>
</dbReference>
<name>A0A2Z2PMK6_AGRTU</name>
<geneLocation type="plasmid" evidence="1">
    <name>pTi_CFBP2177</name>
</geneLocation>
<dbReference type="AlphaFoldDB" id="A0A2Z2PMK6"/>
<dbReference type="Pfam" id="PF05866">
    <property type="entry name" value="RusA"/>
    <property type="match status" value="1"/>
</dbReference>
<evidence type="ECO:0000313" key="1">
    <source>
        <dbReference type="EMBL" id="ASK44394.1"/>
    </source>
</evidence>